<evidence type="ECO:0000256" key="1">
    <source>
        <dbReference type="SAM" id="SignalP"/>
    </source>
</evidence>
<gene>
    <name evidence="2" type="ORF">PoB_002894000</name>
</gene>
<evidence type="ECO:0000313" key="3">
    <source>
        <dbReference type="Proteomes" id="UP000735302"/>
    </source>
</evidence>
<accession>A0AAV4A4X9</accession>
<comment type="caution">
    <text evidence="2">The sequence shown here is derived from an EMBL/GenBank/DDBJ whole genome shotgun (WGS) entry which is preliminary data.</text>
</comment>
<sequence length="396" mass="45603">MFRIVCLTVFLLAQSLSGGWGEHHHTVNTPADKVPRPSLAKNITSLKVNLSFDIKGSIIFEYLKPKAEEKTETVPFTTTPPVYVEKGKQTCMITESRKRLIQKTCKRGQLVSKILLSLEEFKCGQLYRNTECWAKMEIDYCGSLDAVDYTYTKALYDEENKALFANSCASWEELMTCWQERECVHFPHDFHPDIDNLGFTWFIDSVDDLNKTYEKTIKLSHKKFDENTRECPICTLHSFSLYNQILDNIWSGIKGNRRTEKFTKLQETKCGRNESLRSMLVEKLVNCASAVKSTLQSLNTILQQPKDQCKTYLYNVEDKYMKCSEDTAKDMCGDLYGEFIVFSRISDIAVDIFMFVPECSSRVESKVADYIRRGPDSHSKFHFQHGGLDRLFAALL</sequence>
<proteinExistence type="predicted"/>
<protein>
    <recommendedName>
        <fullName evidence="4">DUF19 domain-containing protein</fullName>
    </recommendedName>
</protein>
<feature type="signal peptide" evidence="1">
    <location>
        <begin position="1"/>
        <end position="21"/>
    </location>
</feature>
<reference evidence="2 3" key="1">
    <citation type="journal article" date="2021" name="Elife">
        <title>Chloroplast acquisition without the gene transfer in kleptoplastic sea slugs, Plakobranchus ocellatus.</title>
        <authorList>
            <person name="Maeda T."/>
            <person name="Takahashi S."/>
            <person name="Yoshida T."/>
            <person name="Shimamura S."/>
            <person name="Takaki Y."/>
            <person name="Nagai Y."/>
            <person name="Toyoda A."/>
            <person name="Suzuki Y."/>
            <person name="Arimoto A."/>
            <person name="Ishii H."/>
            <person name="Satoh N."/>
            <person name="Nishiyama T."/>
            <person name="Hasebe M."/>
            <person name="Maruyama T."/>
            <person name="Minagawa J."/>
            <person name="Obokata J."/>
            <person name="Shigenobu S."/>
        </authorList>
    </citation>
    <scope>NUCLEOTIDE SEQUENCE [LARGE SCALE GENOMIC DNA]</scope>
</reference>
<organism evidence="2 3">
    <name type="scientific">Plakobranchus ocellatus</name>
    <dbReference type="NCBI Taxonomy" id="259542"/>
    <lineage>
        <taxon>Eukaryota</taxon>
        <taxon>Metazoa</taxon>
        <taxon>Spiralia</taxon>
        <taxon>Lophotrochozoa</taxon>
        <taxon>Mollusca</taxon>
        <taxon>Gastropoda</taxon>
        <taxon>Heterobranchia</taxon>
        <taxon>Euthyneura</taxon>
        <taxon>Panpulmonata</taxon>
        <taxon>Sacoglossa</taxon>
        <taxon>Placobranchoidea</taxon>
        <taxon>Plakobranchidae</taxon>
        <taxon>Plakobranchus</taxon>
    </lineage>
</organism>
<keyword evidence="3" id="KW-1185">Reference proteome</keyword>
<dbReference type="AlphaFoldDB" id="A0AAV4A4X9"/>
<name>A0AAV4A4X9_9GAST</name>
<evidence type="ECO:0008006" key="4">
    <source>
        <dbReference type="Google" id="ProtNLM"/>
    </source>
</evidence>
<evidence type="ECO:0000313" key="2">
    <source>
        <dbReference type="EMBL" id="GFO02435.1"/>
    </source>
</evidence>
<dbReference type="EMBL" id="BLXT01003580">
    <property type="protein sequence ID" value="GFO02435.1"/>
    <property type="molecule type" value="Genomic_DNA"/>
</dbReference>
<feature type="chain" id="PRO_5043999763" description="DUF19 domain-containing protein" evidence="1">
    <location>
        <begin position="22"/>
        <end position="396"/>
    </location>
</feature>
<keyword evidence="1" id="KW-0732">Signal</keyword>
<dbReference type="Proteomes" id="UP000735302">
    <property type="component" value="Unassembled WGS sequence"/>
</dbReference>